<proteinExistence type="inferred from homology"/>
<dbReference type="GO" id="GO:0005829">
    <property type="term" value="C:cytosol"/>
    <property type="evidence" value="ECO:0007669"/>
    <property type="project" value="TreeGrafter"/>
</dbReference>
<evidence type="ECO:0000256" key="3">
    <source>
        <dbReference type="ARBA" id="ARBA00022917"/>
    </source>
</evidence>
<dbReference type="Gene3D" id="3.40.50.12230">
    <property type="match status" value="1"/>
</dbReference>
<name>A0A1H3GNX3_9PSEU</name>
<evidence type="ECO:0000259" key="4">
    <source>
        <dbReference type="Pfam" id="PF00551"/>
    </source>
</evidence>
<organism evidence="6 7">
    <name type="scientific">Amycolatopsis xylanica</name>
    <dbReference type="NCBI Taxonomy" id="589385"/>
    <lineage>
        <taxon>Bacteria</taxon>
        <taxon>Bacillati</taxon>
        <taxon>Actinomycetota</taxon>
        <taxon>Actinomycetes</taxon>
        <taxon>Pseudonocardiales</taxon>
        <taxon>Pseudonocardiaceae</taxon>
        <taxon>Amycolatopsis</taxon>
    </lineage>
</organism>
<dbReference type="GO" id="GO:0004479">
    <property type="term" value="F:methionyl-tRNA formyltransferase activity"/>
    <property type="evidence" value="ECO:0007669"/>
    <property type="project" value="TreeGrafter"/>
</dbReference>
<comment type="similarity">
    <text evidence="1">Belongs to the Fmt family.</text>
</comment>
<keyword evidence="7" id="KW-1185">Reference proteome</keyword>
<evidence type="ECO:0000256" key="1">
    <source>
        <dbReference type="ARBA" id="ARBA00010699"/>
    </source>
</evidence>
<dbReference type="InterPro" id="IPR011034">
    <property type="entry name" value="Formyl_transferase-like_C_sf"/>
</dbReference>
<dbReference type="SUPFAM" id="SSF50486">
    <property type="entry name" value="FMT C-terminal domain-like"/>
    <property type="match status" value="1"/>
</dbReference>
<dbReference type="Pfam" id="PF02911">
    <property type="entry name" value="Formyl_trans_C"/>
    <property type="match status" value="1"/>
</dbReference>
<feature type="domain" description="Formyl transferase C-terminal" evidence="5">
    <location>
        <begin position="206"/>
        <end position="273"/>
    </location>
</feature>
<dbReference type="Pfam" id="PF00551">
    <property type="entry name" value="Formyl_trans_N"/>
    <property type="match status" value="1"/>
</dbReference>
<dbReference type="CDD" id="cd08704">
    <property type="entry name" value="Met_tRNA_FMT_C"/>
    <property type="match status" value="1"/>
</dbReference>
<accession>A0A1H3GNX3</accession>
<gene>
    <name evidence="6" type="ORF">SAMN05421504_104342</name>
</gene>
<evidence type="ECO:0000313" key="7">
    <source>
        <dbReference type="Proteomes" id="UP000199515"/>
    </source>
</evidence>
<dbReference type="EMBL" id="FNON01000004">
    <property type="protein sequence ID" value="SDY05016.1"/>
    <property type="molecule type" value="Genomic_DNA"/>
</dbReference>
<dbReference type="STRING" id="589385.SAMN05421504_104342"/>
<keyword evidence="3" id="KW-0648">Protein biosynthesis</keyword>
<dbReference type="Proteomes" id="UP000199515">
    <property type="component" value="Unassembled WGS sequence"/>
</dbReference>
<dbReference type="InterPro" id="IPR005793">
    <property type="entry name" value="Formyl_trans_C"/>
</dbReference>
<sequence length="279" mass="29945">MTAPAVVLFSFGPEQFSMLHHTCEAAGYTPVACVYCRSKKPHSPTSAEVGEGLGQVLGDIPPGMDLLVPGSSEGLLAGLAGYRPDLFVVYGFSWRLPPEVLRLPRLGVLNIHASALPRYRGPAPVLAALRNGDRTIGVTVHRMNERFDAGPILAQRDGIPLDEDIDAARLWKSLNPIVGDLLTTALALGDGEPQDETKASYAGFLEPEFSVVDWSRPARVIHNQVRTWRFIGAGLGPVATLDGDRVTLLRTRLEPGEGVEVNCGDGPLWIVESAPPSPS</sequence>
<dbReference type="InterPro" id="IPR044135">
    <property type="entry name" value="Met-tRNA-FMT_C"/>
</dbReference>
<reference evidence="6 7" key="1">
    <citation type="submission" date="2016-10" db="EMBL/GenBank/DDBJ databases">
        <authorList>
            <person name="de Groot N.N."/>
        </authorList>
    </citation>
    <scope>NUCLEOTIDE SEQUENCE [LARGE SCALE GENOMIC DNA]</scope>
    <source>
        <strain evidence="6 7">CPCC 202699</strain>
    </source>
</reference>
<evidence type="ECO:0000313" key="6">
    <source>
        <dbReference type="EMBL" id="SDY05016.1"/>
    </source>
</evidence>
<dbReference type="RefSeq" id="WP_091291154.1">
    <property type="nucleotide sequence ID" value="NZ_FNON01000004.1"/>
</dbReference>
<dbReference type="PANTHER" id="PTHR11138">
    <property type="entry name" value="METHIONYL-TRNA FORMYLTRANSFERASE"/>
    <property type="match status" value="1"/>
</dbReference>
<evidence type="ECO:0000259" key="5">
    <source>
        <dbReference type="Pfam" id="PF02911"/>
    </source>
</evidence>
<dbReference type="InterPro" id="IPR036477">
    <property type="entry name" value="Formyl_transf_N_sf"/>
</dbReference>
<dbReference type="SUPFAM" id="SSF53328">
    <property type="entry name" value="Formyltransferase"/>
    <property type="match status" value="1"/>
</dbReference>
<keyword evidence="2 6" id="KW-0808">Transferase</keyword>
<feature type="domain" description="Formyl transferase N-terminal" evidence="4">
    <location>
        <begin position="6"/>
        <end position="157"/>
    </location>
</feature>
<dbReference type="AlphaFoldDB" id="A0A1H3GNX3"/>
<evidence type="ECO:0000256" key="2">
    <source>
        <dbReference type="ARBA" id="ARBA00022679"/>
    </source>
</evidence>
<dbReference type="OrthoDB" id="9802815at2"/>
<dbReference type="PANTHER" id="PTHR11138:SF5">
    <property type="entry name" value="METHIONYL-TRNA FORMYLTRANSFERASE, MITOCHONDRIAL"/>
    <property type="match status" value="1"/>
</dbReference>
<protein>
    <submittedName>
        <fullName evidence="6">Methionyl-tRNA formyltransferase</fullName>
    </submittedName>
</protein>
<dbReference type="InterPro" id="IPR002376">
    <property type="entry name" value="Formyl_transf_N"/>
</dbReference>